<dbReference type="EMBL" id="JANPWB010000005">
    <property type="protein sequence ID" value="KAJ1189568.1"/>
    <property type="molecule type" value="Genomic_DNA"/>
</dbReference>
<proteinExistence type="predicted"/>
<keyword evidence="3" id="KW-1185">Reference proteome</keyword>
<evidence type="ECO:0000256" key="1">
    <source>
        <dbReference type="SAM" id="MobiDB-lite"/>
    </source>
</evidence>
<feature type="region of interest" description="Disordered" evidence="1">
    <location>
        <begin position="1"/>
        <end position="40"/>
    </location>
</feature>
<reference evidence="2" key="1">
    <citation type="journal article" date="2022" name="bioRxiv">
        <title>Sequencing and chromosome-scale assembly of the giantPleurodeles waltlgenome.</title>
        <authorList>
            <person name="Brown T."/>
            <person name="Elewa A."/>
            <person name="Iarovenko S."/>
            <person name="Subramanian E."/>
            <person name="Araus A.J."/>
            <person name="Petzold A."/>
            <person name="Susuki M."/>
            <person name="Suzuki K.-i.T."/>
            <person name="Hayashi T."/>
            <person name="Toyoda A."/>
            <person name="Oliveira C."/>
            <person name="Osipova E."/>
            <person name="Leigh N.D."/>
            <person name="Simon A."/>
            <person name="Yun M.H."/>
        </authorList>
    </citation>
    <scope>NUCLEOTIDE SEQUENCE</scope>
    <source>
        <strain evidence="2">20211129_DDA</strain>
        <tissue evidence="2">Liver</tissue>
    </source>
</reference>
<comment type="caution">
    <text evidence="2">The sequence shown here is derived from an EMBL/GenBank/DDBJ whole genome shotgun (WGS) entry which is preliminary data.</text>
</comment>
<accession>A0AAV7UL48</accession>
<dbReference type="AlphaFoldDB" id="A0AAV7UL48"/>
<evidence type="ECO:0000313" key="3">
    <source>
        <dbReference type="Proteomes" id="UP001066276"/>
    </source>
</evidence>
<gene>
    <name evidence="2" type="ORF">NDU88_006312</name>
</gene>
<sequence length="111" mass="11722">MVVGDGGQFQKRQPDSQPVRSRFQHRGPPSGDASRQSGDKGVRNILPDWAALSISPIGGAWLSFFLCGLLHLGRLGSSSGDNFGCCAMGAPPLWPGGARYPASLDSGQRQL</sequence>
<protein>
    <submittedName>
        <fullName evidence="2">Uncharacterized protein</fullName>
    </submittedName>
</protein>
<organism evidence="2 3">
    <name type="scientific">Pleurodeles waltl</name>
    <name type="common">Iberian ribbed newt</name>
    <dbReference type="NCBI Taxonomy" id="8319"/>
    <lineage>
        <taxon>Eukaryota</taxon>
        <taxon>Metazoa</taxon>
        <taxon>Chordata</taxon>
        <taxon>Craniata</taxon>
        <taxon>Vertebrata</taxon>
        <taxon>Euteleostomi</taxon>
        <taxon>Amphibia</taxon>
        <taxon>Batrachia</taxon>
        <taxon>Caudata</taxon>
        <taxon>Salamandroidea</taxon>
        <taxon>Salamandridae</taxon>
        <taxon>Pleurodelinae</taxon>
        <taxon>Pleurodeles</taxon>
    </lineage>
</organism>
<dbReference type="Proteomes" id="UP001066276">
    <property type="component" value="Chromosome 3_1"/>
</dbReference>
<evidence type="ECO:0000313" key="2">
    <source>
        <dbReference type="EMBL" id="KAJ1189568.1"/>
    </source>
</evidence>
<name>A0AAV7UL48_PLEWA</name>